<keyword evidence="3 5" id="KW-1133">Transmembrane helix</keyword>
<dbReference type="InterPro" id="IPR011020">
    <property type="entry name" value="HTTM-like"/>
</dbReference>
<feature type="transmembrane region" description="Helical" evidence="5">
    <location>
        <begin position="252"/>
        <end position="275"/>
    </location>
</feature>
<accession>A0A7G5FHV3</accession>
<keyword evidence="8" id="KW-1185">Reference proteome</keyword>
<dbReference type="SMART" id="SM00752">
    <property type="entry name" value="HTTM"/>
    <property type="match status" value="1"/>
</dbReference>
<feature type="transmembrane region" description="Helical" evidence="5">
    <location>
        <begin position="219"/>
        <end position="240"/>
    </location>
</feature>
<feature type="transmembrane region" description="Helical" evidence="5">
    <location>
        <begin position="25"/>
        <end position="50"/>
    </location>
</feature>
<gene>
    <name evidence="7" type="ORF">HW450_05635</name>
</gene>
<reference evidence="7 8" key="1">
    <citation type="submission" date="2020-07" db="EMBL/GenBank/DDBJ databases">
        <title>non toxigenic Corynebacterium sp. nov from a clinical source.</title>
        <authorList>
            <person name="Bernier A.-M."/>
            <person name="Bernard K."/>
        </authorList>
    </citation>
    <scope>NUCLEOTIDE SEQUENCE [LARGE SCALE GENOMIC DNA]</scope>
    <source>
        <strain evidence="8">NML 93-0612</strain>
    </source>
</reference>
<dbReference type="Pfam" id="PF05090">
    <property type="entry name" value="HTTM"/>
    <property type="match status" value="1"/>
</dbReference>
<dbReference type="EMBL" id="CP059833">
    <property type="protein sequence ID" value="QMV86194.1"/>
    <property type="molecule type" value="Genomic_DNA"/>
</dbReference>
<dbReference type="AlphaFoldDB" id="A0A7G5FHV3"/>
<sequence length="326" mass="36413">MISMQLSNLITTLEHTKLYPSHGMAMVRIGFGIAILLSIVPDIPAWNSVWGAERSFLPASATPSSVSYDWHSLLLVGACTLTALTMSLGFLTRLSTLGTLITYRSLCNSNPLLTDGGDNLLHIALIFLIFTNASDVWSFDARFHLRPPFSLSTQSWYLPIANCAWMLFVFQVCVVYTIAGLAKVAGDTWLAGEGVSRSLTSIQFQNLPWLSNFMLSFEWVLIPASFLTVFMQIYFPFLVLNKWSRIPTLIMFFLFHASIGIVMGLVSFAIVMISAEMAFVRDSSVLRARKFPHSRHVETQKVKSTRPEKHLSRVGCVGIFRNEIAS</sequence>
<evidence type="ECO:0000256" key="3">
    <source>
        <dbReference type="ARBA" id="ARBA00022989"/>
    </source>
</evidence>
<evidence type="ECO:0000256" key="2">
    <source>
        <dbReference type="ARBA" id="ARBA00022692"/>
    </source>
</evidence>
<evidence type="ECO:0000313" key="8">
    <source>
        <dbReference type="Proteomes" id="UP000515570"/>
    </source>
</evidence>
<dbReference type="Proteomes" id="UP000515570">
    <property type="component" value="Chromosome"/>
</dbReference>
<dbReference type="InterPro" id="IPR053934">
    <property type="entry name" value="HTTM_dom"/>
</dbReference>
<feature type="domain" description="HTTM-like" evidence="6">
    <location>
        <begin position="16"/>
        <end position="284"/>
    </location>
</feature>
<evidence type="ECO:0000256" key="1">
    <source>
        <dbReference type="ARBA" id="ARBA00004127"/>
    </source>
</evidence>
<evidence type="ECO:0000259" key="6">
    <source>
        <dbReference type="SMART" id="SM00752"/>
    </source>
</evidence>
<keyword evidence="4 5" id="KW-0472">Membrane</keyword>
<feature type="transmembrane region" description="Helical" evidence="5">
    <location>
        <begin position="70"/>
        <end position="91"/>
    </location>
</feature>
<feature type="transmembrane region" description="Helical" evidence="5">
    <location>
        <begin position="156"/>
        <end position="179"/>
    </location>
</feature>
<evidence type="ECO:0000256" key="4">
    <source>
        <dbReference type="ARBA" id="ARBA00023136"/>
    </source>
</evidence>
<protein>
    <submittedName>
        <fullName evidence="7">HTTM domain-containing protein</fullName>
    </submittedName>
</protein>
<organism evidence="7 8">
    <name type="scientific">Corynebacterium hindlerae</name>
    <dbReference type="NCBI Taxonomy" id="699041"/>
    <lineage>
        <taxon>Bacteria</taxon>
        <taxon>Bacillati</taxon>
        <taxon>Actinomycetota</taxon>
        <taxon>Actinomycetes</taxon>
        <taxon>Mycobacteriales</taxon>
        <taxon>Corynebacteriaceae</taxon>
        <taxon>Corynebacterium</taxon>
    </lineage>
</organism>
<dbReference type="PANTHER" id="PTHR39535:SF2">
    <property type="entry name" value="HTTM DOMAIN-CONTAINING PROTEIN"/>
    <property type="match status" value="1"/>
</dbReference>
<dbReference type="InterPro" id="IPR052964">
    <property type="entry name" value="Sporulation_signal_mat"/>
</dbReference>
<dbReference type="PANTHER" id="PTHR39535">
    <property type="entry name" value="SPORULATION-DELAYING PROTEIN SDPB"/>
    <property type="match status" value="1"/>
</dbReference>
<keyword evidence="2 5" id="KW-0812">Transmembrane</keyword>
<comment type="subcellular location">
    <subcellularLocation>
        <location evidence="1">Endomembrane system</location>
        <topology evidence="1">Multi-pass membrane protein</topology>
    </subcellularLocation>
</comment>
<evidence type="ECO:0000313" key="7">
    <source>
        <dbReference type="EMBL" id="QMV86194.1"/>
    </source>
</evidence>
<dbReference type="GO" id="GO:0012505">
    <property type="term" value="C:endomembrane system"/>
    <property type="evidence" value="ECO:0007669"/>
    <property type="project" value="UniProtKB-SubCell"/>
</dbReference>
<proteinExistence type="predicted"/>
<evidence type="ECO:0000256" key="5">
    <source>
        <dbReference type="SAM" id="Phobius"/>
    </source>
</evidence>
<name>A0A7G5FHV3_9CORY</name>